<dbReference type="EMBL" id="JANFNH010000011">
    <property type="protein sequence ID" value="MCQ4043063.1"/>
    <property type="molecule type" value="Genomic_DNA"/>
</dbReference>
<keyword evidence="2" id="KW-0442">Lipid degradation</keyword>
<comment type="caution">
    <text evidence="5">The sequence shown here is derived from an EMBL/GenBank/DDBJ whole genome shotgun (WGS) entry which is preliminary data.</text>
</comment>
<evidence type="ECO:0000256" key="3">
    <source>
        <dbReference type="ARBA" id="ARBA00023098"/>
    </source>
</evidence>
<proteinExistence type="predicted"/>
<evidence type="ECO:0000313" key="6">
    <source>
        <dbReference type="Proteomes" id="UP001206206"/>
    </source>
</evidence>
<dbReference type="RefSeq" id="WP_255927821.1">
    <property type="nucleotide sequence ID" value="NZ_JANFNH010000011.1"/>
</dbReference>
<dbReference type="GO" id="GO:0016787">
    <property type="term" value="F:hydrolase activity"/>
    <property type="evidence" value="ECO:0007669"/>
    <property type="project" value="UniProtKB-KW"/>
</dbReference>
<dbReference type="SUPFAM" id="SSF53474">
    <property type="entry name" value="alpha/beta-Hydrolases"/>
    <property type="match status" value="1"/>
</dbReference>
<keyword evidence="3" id="KW-0443">Lipid metabolism</keyword>
<dbReference type="Gene3D" id="3.40.50.1820">
    <property type="entry name" value="alpha/beta hydrolase"/>
    <property type="match status" value="1"/>
</dbReference>
<dbReference type="PANTHER" id="PTHR10272">
    <property type="entry name" value="PLATELET-ACTIVATING FACTOR ACETYLHYDROLASE"/>
    <property type="match status" value="1"/>
</dbReference>
<sequence>MRADRARRRWLRRTLRAILALVLAILVAVGGYVGYVTIRHTRPVTLPATTGPYRVGRTMFDWIDHSRTDPLAPRAGSLRELSVWLWYPAPPNTTGRPAPYAPGAWGELHLASLPALGETEFGAVRNHALDGVPAATGQFPIVVLEPGMGFAAPQYTTIAENLASHGYLVAGVTPTYSANLTVLHGHAVHASPAGDPADFDGTDLHAGAAQEAGDRLVPVWAADARFTAAQVADLDRVGPLAGHIDATHTVYIGHSFGGAAALQACHADPHCAAAANLDGTQYGPVVHTGLNRPSLTIESDSCVTGICRPTSPADRSDQATARALLAASTGPAFCYQIIGMRHFNFTDYATYYLAAPLRSQLALGSIDGRRGLTLANSYLTAFVDHIVKHRPEPQLINPDPQDREVRAQHVPR</sequence>
<keyword evidence="1 5" id="KW-0378">Hydrolase</keyword>
<dbReference type="PANTHER" id="PTHR10272:SF0">
    <property type="entry name" value="PLATELET-ACTIVATING FACTOR ACETYLHYDROLASE"/>
    <property type="match status" value="1"/>
</dbReference>
<reference evidence="5 6" key="1">
    <citation type="submission" date="2022-06" db="EMBL/GenBank/DDBJ databases">
        <title>Draft genome sequence of type strain Streptomyces rubrisoli DSM 42083.</title>
        <authorList>
            <person name="Duangmal K."/>
            <person name="Klaysubun C."/>
        </authorList>
    </citation>
    <scope>NUCLEOTIDE SEQUENCE [LARGE SCALE GENOMIC DNA]</scope>
    <source>
        <strain evidence="5 6">DSM 42083</strain>
    </source>
</reference>
<gene>
    <name evidence="5" type="ORF">NON19_13750</name>
</gene>
<evidence type="ECO:0000313" key="5">
    <source>
        <dbReference type="EMBL" id="MCQ4043063.1"/>
    </source>
</evidence>
<evidence type="ECO:0000256" key="1">
    <source>
        <dbReference type="ARBA" id="ARBA00022801"/>
    </source>
</evidence>
<accession>A0ABT1PFR2</accession>
<protein>
    <submittedName>
        <fullName evidence="5">Alpha/beta hydrolase</fullName>
    </submittedName>
</protein>
<evidence type="ECO:0000256" key="4">
    <source>
        <dbReference type="SAM" id="MobiDB-lite"/>
    </source>
</evidence>
<feature type="compositionally biased region" description="Basic and acidic residues" evidence="4">
    <location>
        <begin position="400"/>
        <end position="412"/>
    </location>
</feature>
<dbReference type="InterPro" id="IPR029058">
    <property type="entry name" value="AB_hydrolase_fold"/>
</dbReference>
<dbReference type="Pfam" id="PF03403">
    <property type="entry name" value="PAF-AH_p_II"/>
    <property type="match status" value="1"/>
</dbReference>
<evidence type="ECO:0000256" key="2">
    <source>
        <dbReference type="ARBA" id="ARBA00022963"/>
    </source>
</evidence>
<keyword evidence="6" id="KW-1185">Reference proteome</keyword>
<organism evidence="5 6">
    <name type="scientific">Streptantibioticus rubrisoli</name>
    <dbReference type="NCBI Taxonomy" id="1387313"/>
    <lineage>
        <taxon>Bacteria</taxon>
        <taxon>Bacillati</taxon>
        <taxon>Actinomycetota</taxon>
        <taxon>Actinomycetes</taxon>
        <taxon>Kitasatosporales</taxon>
        <taxon>Streptomycetaceae</taxon>
        <taxon>Streptantibioticus</taxon>
    </lineage>
</organism>
<feature type="region of interest" description="Disordered" evidence="4">
    <location>
        <begin position="392"/>
        <end position="412"/>
    </location>
</feature>
<name>A0ABT1PFR2_9ACTN</name>
<dbReference type="Proteomes" id="UP001206206">
    <property type="component" value="Unassembled WGS sequence"/>
</dbReference>